<accession>A0A6J7D6Y5</accession>
<sequence length="205" mass="22031">MQKEVFYAKWSALHGQAHVVGIVKSWLSISFICARVLTSIKVSPNFLTLFGVVTAAFMAWHPLTLLAIALLVLSLAADGIDGSVAIYQGRSSNFGATLDSVADRVTEALWLYVAYQVGVPAWLAISLWVLAATQEYARARAASLGLSVITVVTPTERPVRASAIFILLIAVNLGLSGANAVMYLLLIGQCVSLFLVMRNAYTSLK</sequence>
<reference evidence="2" key="1">
    <citation type="submission" date="2020-05" db="EMBL/GenBank/DDBJ databases">
        <authorList>
            <person name="Chiriac C."/>
            <person name="Salcher M."/>
            <person name="Ghai R."/>
            <person name="Kavagutti S V."/>
        </authorList>
    </citation>
    <scope>NUCLEOTIDE SEQUENCE</scope>
</reference>
<keyword evidence="1" id="KW-1133">Transmembrane helix</keyword>
<keyword evidence="1" id="KW-0812">Transmembrane</keyword>
<feature type="transmembrane region" description="Helical" evidence="1">
    <location>
        <begin position="109"/>
        <end position="130"/>
    </location>
</feature>
<dbReference type="GO" id="GO:0016780">
    <property type="term" value="F:phosphotransferase activity, for other substituted phosphate groups"/>
    <property type="evidence" value="ECO:0007669"/>
    <property type="project" value="InterPro"/>
</dbReference>
<dbReference type="GO" id="GO:0008654">
    <property type="term" value="P:phospholipid biosynthetic process"/>
    <property type="evidence" value="ECO:0007669"/>
    <property type="project" value="InterPro"/>
</dbReference>
<proteinExistence type="predicted"/>
<dbReference type="Gene3D" id="1.20.120.1760">
    <property type="match status" value="1"/>
</dbReference>
<dbReference type="Pfam" id="PF01066">
    <property type="entry name" value="CDP-OH_P_transf"/>
    <property type="match status" value="1"/>
</dbReference>
<evidence type="ECO:0000313" key="2">
    <source>
        <dbReference type="EMBL" id="CAB4865440.1"/>
    </source>
</evidence>
<feature type="transmembrane region" description="Helical" evidence="1">
    <location>
        <begin position="46"/>
        <end position="73"/>
    </location>
</feature>
<dbReference type="InterPro" id="IPR043130">
    <property type="entry name" value="CDP-OH_PTrfase_TM_dom"/>
</dbReference>
<keyword evidence="1" id="KW-0472">Membrane</keyword>
<evidence type="ECO:0000256" key="1">
    <source>
        <dbReference type="SAM" id="Phobius"/>
    </source>
</evidence>
<dbReference type="AlphaFoldDB" id="A0A6J7D6Y5"/>
<protein>
    <submittedName>
        <fullName evidence="2">Unannotated protein</fullName>
    </submittedName>
</protein>
<organism evidence="2">
    <name type="scientific">freshwater metagenome</name>
    <dbReference type="NCBI Taxonomy" id="449393"/>
    <lineage>
        <taxon>unclassified sequences</taxon>
        <taxon>metagenomes</taxon>
        <taxon>ecological metagenomes</taxon>
    </lineage>
</organism>
<feature type="transmembrane region" description="Helical" evidence="1">
    <location>
        <begin position="15"/>
        <end position="34"/>
    </location>
</feature>
<name>A0A6J7D6Y5_9ZZZZ</name>
<dbReference type="EMBL" id="CAFBLW010000001">
    <property type="protein sequence ID" value="CAB4865440.1"/>
    <property type="molecule type" value="Genomic_DNA"/>
</dbReference>
<dbReference type="InterPro" id="IPR000462">
    <property type="entry name" value="CDP-OH_P_trans"/>
</dbReference>
<dbReference type="GO" id="GO:0016020">
    <property type="term" value="C:membrane"/>
    <property type="evidence" value="ECO:0007669"/>
    <property type="project" value="InterPro"/>
</dbReference>
<gene>
    <name evidence="2" type="ORF">UFOPK3461_00023</name>
</gene>